<dbReference type="GO" id="GO:0006412">
    <property type="term" value="P:translation"/>
    <property type="evidence" value="ECO:0007669"/>
    <property type="project" value="UniProtKB-UniRule"/>
</dbReference>
<dbReference type="Pfam" id="PF00687">
    <property type="entry name" value="Ribosomal_L1"/>
    <property type="match status" value="1"/>
</dbReference>
<comment type="function">
    <text evidence="9">Binds directly to 23S rRNA. The L1 stalk is quite mobile in the ribosome, and is involved in E site tRNA release.</text>
</comment>
<evidence type="ECO:0000313" key="11">
    <source>
        <dbReference type="EMBL" id="HDM90008.1"/>
    </source>
</evidence>
<dbReference type="PANTHER" id="PTHR36427">
    <property type="entry name" value="54S RIBOSOMAL PROTEIN L1, MITOCHONDRIAL"/>
    <property type="match status" value="1"/>
</dbReference>
<dbReference type="InterPro" id="IPR023673">
    <property type="entry name" value="Ribosomal_uL1_CS"/>
</dbReference>
<evidence type="ECO:0000256" key="5">
    <source>
        <dbReference type="ARBA" id="ARBA00022884"/>
    </source>
</evidence>
<evidence type="ECO:0000256" key="10">
    <source>
        <dbReference type="RuleBase" id="RU000659"/>
    </source>
</evidence>
<dbReference type="PANTHER" id="PTHR36427:SF3">
    <property type="entry name" value="LARGE RIBOSOMAL SUBUNIT PROTEIN UL1M"/>
    <property type="match status" value="1"/>
</dbReference>
<dbReference type="CDD" id="cd00403">
    <property type="entry name" value="Ribosomal_L1"/>
    <property type="match status" value="1"/>
</dbReference>
<evidence type="ECO:0000256" key="3">
    <source>
        <dbReference type="ARBA" id="ARBA00022730"/>
    </source>
</evidence>
<sequence length="238" mass="26171">MGRVGKRYAALLEKVDRNRSYPLDEAVKLVKELASAKFDETVEAAVRLGVDPRKADQMIRGSVILPHGTGKSVKVLVFTRSPEEEKAAKEAGADYVGFEDLIEKIKSGWIDFDSVVATPDVMPQVAKLGKILGPKGLMPSPKTGTVTKDVGRVVGELKKGRVEFRVDKTGNIHVPIGKVSFEPEKLKENLLALIQELLNLRPQSFRGTYIKAIHISPTMGPSVEIDVNDVLRTIESMR</sequence>
<dbReference type="AlphaFoldDB" id="A0A7C1BFQ6"/>
<dbReference type="FunFam" id="3.40.50.790:FF:000001">
    <property type="entry name" value="50S ribosomal protein L1"/>
    <property type="match status" value="1"/>
</dbReference>
<gene>
    <name evidence="9" type="primary">rplA</name>
    <name evidence="11" type="ORF">ENG67_02235</name>
</gene>
<keyword evidence="7 9" id="KW-0687">Ribonucleoprotein</keyword>
<keyword evidence="2 9" id="KW-0678">Repressor</keyword>
<dbReference type="GO" id="GO:0006417">
    <property type="term" value="P:regulation of translation"/>
    <property type="evidence" value="ECO:0007669"/>
    <property type="project" value="UniProtKB-KW"/>
</dbReference>
<dbReference type="GO" id="GO:0003735">
    <property type="term" value="F:structural constituent of ribosome"/>
    <property type="evidence" value="ECO:0007669"/>
    <property type="project" value="InterPro"/>
</dbReference>
<dbReference type="NCBIfam" id="TIGR01169">
    <property type="entry name" value="rplA_bact"/>
    <property type="match status" value="1"/>
</dbReference>
<dbReference type="InterPro" id="IPR002143">
    <property type="entry name" value="Ribosomal_uL1"/>
</dbReference>
<dbReference type="InterPro" id="IPR028364">
    <property type="entry name" value="Ribosomal_uL1/biogenesis"/>
</dbReference>
<comment type="subunit">
    <text evidence="9">Part of the 50S ribosomal subunit.</text>
</comment>
<dbReference type="GO" id="GO:0015934">
    <property type="term" value="C:large ribosomal subunit"/>
    <property type="evidence" value="ECO:0007669"/>
    <property type="project" value="InterPro"/>
</dbReference>
<dbReference type="HAMAP" id="MF_01318_B">
    <property type="entry name" value="Ribosomal_uL1_B"/>
    <property type="match status" value="1"/>
</dbReference>
<dbReference type="InterPro" id="IPR005878">
    <property type="entry name" value="Ribosom_uL1_bac-type"/>
</dbReference>
<dbReference type="GO" id="GO:0019843">
    <property type="term" value="F:rRNA binding"/>
    <property type="evidence" value="ECO:0007669"/>
    <property type="project" value="UniProtKB-UniRule"/>
</dbReference>
<dbReference type="Gene3D" id="3.40.50.790">
    <property type="match status" value="1"/>
</dbReference>
<dbReference type="Proteomes" id="UP000885931">
    <property type="component" value="Unassembled WGS sequence"/>
</dbReference>
<comment type="function">
    <text evidence="9">Protein L1 is also a translational repressor protein, it controls the translation of the L11 operon by binding to its mRNA.</text>
</comment>
<accession>A0A7C1BFQ6</accession>
<dbReference type="Gene3D" id="3.30.190.20">
    <property type="match status" value="2"/>
</dbReference>
<dbReference type="InterPro" id="IPR023674">
    <property type="entry name" value="Ribosomal_uL1-like"/>
</dbReference>
<keyword evidence="3 9" id="KW-0699">rRNA-binding</keyword>
<dbReference type="GO" id="GO:0000049">
    <property type="term" value="F:tRNA binding"/>
    <property type="evidence" value="ECO:0007669"/>
    <property type="project" value="UniProtKB-KW"/>
</dbReference>
<dbReference type="PROSITE" id="PS01199">
    <property type="entry name" value="RIBOSOMAL_L1"/>
    <property type="match status" value="1"/>
</dbReference>
<dbReference type="PIRSF" id="PIRSF002155">
    <property type="entry name" value="Ribosomal_L1"/>
    <property type="match status" value="1"/>
</dbReference>
<reference evidence="11" key="1">
    <citation type="journal article" date="2020" name="mSystems">
        <title>Genome- and Community-Level Interaction Insights into Carbon Utilization and Element Cycling Functions of Hydrothermarchaeota in Hydrothermal Sediment.</title>
        <authorList>
            <person name="Zhou Z."/>
            <person name="Liu Y."/>
            <person name="Xu W."/>
            <person name="Pan J."/>
            <person name="Luo Z.H."/>
            <person name="Li M."/>
        </authorList>
    </citation>
    <scope>NUCLEOTIDE SEQUENCE [LARGE SCALE GENOMIC DNA]</scope>
    <source>
        <strain evidence="11">HyVt-237</strain>
    </source>
</reference>
<evidence type="ECO:0000256" key="2">
    <source>
        <dbReference type="ARBA" id="ARBA00022491"/>
    </source>
</evidence>
<keyword evidence="5 9" id="KW-0694">RNA-binding</keyword>
<evidence type="ECO:0000256" key="4">
    <source>
        <dbReference type="ARBA" id="ARBA00022845"/>
    </source>
</evidence>
<dbReference type="EMBL" id="DRBW01000082">
    <property type="protein sequence ID" value="HDM90008.1"/>
    <property type="molecule type" value="Genomic_DNA"/>
</dbReference>
<keyword evidence="6 9" id="KW-0689">Ribosomal protein</keyword>
<evidence type="ECO:0000256" key="7">
    <source>
        <dbReference type="ARBA" id="ARBA00023274"/>
    </source>
</evidence>
<protein>
    <recommendedName>
        <fullName evidence="8 9">Large ribosomal subunit protein uL1</fullName>
    </recommendedName>
</protein>
<name>A0A7C1BFQ6_UNCW3</name>
<dbReference type="SUPFAM" id="SSF56808">
    <property type="entry name" value="Ribosomal protein L1"/>
    <property type="match status" value="1"/>
</dbReference>
<dbReference type="InterPro" id="IPR016095">
    <property type="entry name" value="Ribosomal_uL1_3-a/b-sand"/>
</dbReference>
<organism evidence="11">
    <name type="scientific">candidate division WOR-3 bacterium</name>
    <dbReference type="NCBI Taxonomy" id="2052148"/>
    <lineage>
        <taxon>Bacteria</taxon>
        <taxon>Bacteria division WOR-3</taxon>
    </lineage>
</organism>
<evidence type="ECO:0000256" key="6">
    <source>
        <dbReference type="ARBA" id="ARBA00022980"/>
    </source>
</evidence>
<comment type="caution">
    <text evidence="11">The sequence shown here is derived from an EMBL/GenBank/DDBJ whole genome shotgun (WGS) entry which is preliminary data.</text>
</comment>
<evidence type="ECO:0000256" key="9">
    <source>
        <dbReference type="HAMAP-Rule" id="MF_01318"/>
    </source>
</evidence>
<proteinExistence type="inferred from homology"/>
<evidence type="ECO:0000256" key="1">
    <source>
        <dbReference type="ARBA" id="ARBA00010531"/>
    </source>
</evidence>
<keyword evidence="4 9" id="KW-0810">Translation regulation</keyword>
<comment type="similarity">
    <text evidence="1 9 10">Belongs to the universal ribosomal protein uL1 family.</text>
</comment>
<keyword evidence="9" id="KW-0820">tRNA-binding</keyword>
<evidence type="ECO:0000256" key="8">
    <source>
        <dbReference type="ARBA" id="ARBA00035241"/>
    </source>
</evidence>